<evidence type="ECO:0000313" key="2">
    <source>
        <dbReference type="EMBL" id="SIO09913.1"/>
    </source>
</evidence>
<evidence type="ECO:0000313" key="3">
    <source>
        <dbReference type="Proteomes" id="UP000185003"/>
    </source>
</evidence>
<evidence type="ECO:0000256" key="1">
    <source>
        <dbReference type="SAM" id="SignalP"/>
    </source>
</evidence>
<dbReference type="Proteomes" id="UP000185003">
    <property type="component" value="Unassembled WGS sequence"/>
</dbReference>
<proteinExistence type="predicted"/>
<feature type="chain" id="PRO_5009936255" description="Right handed beta helix region" evidence="1">
    <location>
        <begin position="18"/>
        <end position="409"/>
    </location>
</feature>
<dbReference type="PROSITE" id="PS51257">
    <property type="entry name" value="PROKAR_LIPOPROTEIN"/>
    <property type="match status" value="1"/>
</dbReference>
<evidence type="ECO:0008006" key="4">
    <source>
        <dbReference type="Google" id="ProtNLM"/>
    </source>
</evidence>
<sequence>MKKLMIAASALTLLTFAACKKEGQQADQNVKAGILPNGSTLPGIINANVELVAYGTYYLDGKSYVVPGGDLVINEGVTIKGISKPTPAEASALIVTRGGLIHADGTNAPIVFTSNNATPAVGDWGGVVILGNAPTNQSNPTIEGIDLPTLPVGVDVHYGGSTPADNSGILKYVRIEWAGANVSDNNELNSLTLGGVGSGTVLDYIQVSYGRDDAFEFFGGTVNATHLVSLNTNDDILDFDHGYTGNVQYVIGLRRAGFVYADANGIESDNDANSSSLTPRTQPTVSNVTLIGGETSAFAGTLNAARFRRNTGLNVTNSIFLGYGNGITLEGGASGTFSGNVVHAFSTLGPIVVPGNEVYINASNSNTDIQLLDPFGVGTFDPNTTLPAHAGKGADPAGSYWFLTWTAGL</sequence>
<dbReference type="EMBL" id="FSRA01000001">
    <property type="protein sequence ID" value="SIO09913.1"/>
    <property type="molecule type" value="Genomic_DNA"/>
</dbReference>
<keyword evidence="1" id="KW-0732">Signal</keyword>
<organism evidence="2 3">
    <name type="scientific">Chitinophaga niabensis</name>
    <dbReference type="NCBI Taxonomy" id="536979"/>
    <lineage>
        <taxon>Bacteria</taxon>
        <taxon>Pseudomonadati</taxon>
        <taxon>Bacteroidota</taxon>
        <taxon>Chitinophagia</taxon>
        <taxon>Chitinophagales</taxon>
        <taxon>Chitinophagaceae</taxon>
        <taxon>Chitinophaga</taxon>
    </lineage>
</organism>
<dbReference type="STRING" id="536979.SAMN04488055_2918"/>
<name>A0A1N6GQZ3_9BACT</name>
<protein>
    <recommendedName>
        <fullName evidence="4">Right handed beta helix region</fullName>
    </recommendedName>
</protein>
<gene>
    <name evidence="2" type="ORF">SAMN04488055_2918</name>
</gene>
<dbReference type="PANTHER" id="PTHR41339:SF1">
    <property type="entry name" value="SECRETED PROTEIN"/>
    <property type="match status" value="1"/>
</dbReference>
<dbReference type="PANTHER" id="PTHR41339">
    <property type="entry name" value="LIPL48"/>
    <property type="match status" value="1"/>
</dbReference>
<keyword evidence="3" id="KW-1185">Reference proteome</keyword>
<dbReference type="AlphaFoldDB" id="A0A1N6GQZ3"/>
<reference evidence="2 3" key="1">
    <citation type="submission" date="2016-11" db="EMBL/GenBank/DDBJ databases">
        <authorList>
            <person name="Jaros S."/>
            <person name="Januszkiewicz K."/>
            <person name="Wedrychowicz H."/>
        </authorList>
    </citation>
    <scope>NUCLEOTIDE SEQUENCE [LARGE SCALE GENOMIC DNA]</scope>
    <source>
        <strain evidence="2 3">DSM 24787</strain>
    </source>
</reference>
<feature type="signal peptide" evidence="1">
    <location>
        <begin position="1"/>
        <end position="17"/>
    </location>
</feature>
<accession>A0A1N6GQZ3</accession>
<dbReference type="RefSeq" id="WP_143197450.1">
    <property type="nucleotide sequence ID" value="NZ_FSRA01000001.1"/>
</dbReference>
<dbReference type="OrthoDB" id="1521716at2"/>